<evidence type="ECO:0000256" key="1">
    <source>
        <dbReference type="SAM" id="MobiDB-lite"/>
    </source>
</evidence>
<gene>
    <name evidence="3" type="ORF">HRR80_007518</name>
</gene>
<feature type="compositionally biased region" description="Polar residues" evidence="1">
    <location>
        <begin position="351"/>
        <end position="367"/>
    </location>
</feature>
<feature type="transmembrane region" description="Helical" evidence="2">
    <location>
        <begin position="48"/>
        <end position="68"/>
    </location>
</feature>
<protein>
    <submittedName>
        <fullName evidence="3">Uncharacterized protein</fullName>
    </submittedName>
</protein>
<feature type="compositionally biased region" description="Basic and acidic residues" evidence="1">
    <location>
        <begin position="264"/>
        <end position="280"/>
    </location>
</feature>
<dbReference type="EMBL" id="JAJGCB010000018">
    <property type="protein sequence ID" value="KAJ8988492.1"/>
    <property type="molecule type" value="Genomic_DNA"/>
</dbReference>
<proteinExistence type="predicted"/>
<name>A0AAN6ENB2_EXODE</name>
<dbReference type="AlphaFoldDB" id="A0AAN6ENB2"/>
<keyword evidence="2" id="KW-1133">Transmembrane helix</keyword>
<comment type="caution">
    <text evidence="3">The sequence shown here is derived from an EMBL/GenBank/DDBJ whole genome shotgun (WGS) entry which is preliminary data.</text>
</comment>
<keyword evidence="2" id="KW-0812">Transmembrane</keyword>
<feature type="region of interest" description="Disordered" evidence="1">
    <location>
        <begin position="351"/>
        <end position="411"/>
    </location>
</feature>
<dbReference type="Proteomes" id="UP001161757">
    <property type="component" value="Unassembled WGS sequence"/>
</dbReference>
<evidence type="ECO:0000313" key="3">
    <source>
        <dbReference type="EMBL" id="KAJ8988492.1"/>
    </source>
</evidence>
<sequence length="411" mass="45549">MSHPLPAYQTPVSKPPQRTGIVLPNAAERGSSSLCHEFCDTVRRLLQHLIFILLLSLRLYMLPLLYILNKLEAGRGLWYSTAWQFVRLPGAALAQCTRCCRRAEDMFSVHTWPDVWDGIAAPLKIFKALYSLGKILEQNPSDRPSRPTAVADTPDSAIDLQSQQGQESTVFDAGLGESQCEGSANASQIYHAALLNGSTLDDILAALEKNKATRQVQAQHITTHPGEGDNLESRTDDREMLREQVEARHYRASSIQKTPERMLVPKDGSERSPCSVREEFNTGSRQELQTPENEAPAAQKVVAAGLENSSLASWTKSLPVVSQSGVQVLQRQNQRKRVSSVATKRCPTFMRRQNQGDLPARSTSTDKGSLAPLHGRTAKSSPALSLTSPTKRSKLQRKVMVYQDQQHMMDP</sequence>
<feature type="compositionally biased region" description="Polar residues" evidence="1">
    <location>
        <begin position="378"/>
        <end position="390"/>
    </location>
</feature>
<feature type="region of interest" description="Disordered" evidence="1">
    <location>
        <begin position="264"/>
        <end position="297"/>
    </location>
</feature>
<evidence type="ECO:0000256" key="2">
    <source>
        <dbReference type="SAM" id="Phobius"/>
    </source>
</evidence>
<evidence type="ECO:0000313" key="4">
    <source>
        <dbReference type="Proteomes" id="UP001161757"/>
    </source>
</evidence>
<accession>A0AAN6ENB2</accession>
<feature type="compositionally biased region" description="Polar residues" evidence="1">
    <location>
        <begin position="281"/>
        <end position="292"/>
    </location>
</feature>
<organism evidence="3 4">
    <name type="scientific">Exophiala dermatitidis</name>
    <name type="common">Black yeast-like fungus</name>
    <name type="synonym">Wangiella dermatitidis</name>
    <dbReference type="NCBI Taxonomy" id="5970"/>
    <lineage>
        <taxon>Eukaryota</taxon>
        <taxon>Fungi</taxon>
        <taxon>Dikarya</taxon>
        <taxon>Ascomycota</taxon>
        <taxon>Pezizomycotina</taxon>
        <taxon>Eurotiomycetes</taxon>
        <taxon>Chaetothyriomycetidae</taxon>
        <taxon>Chaetothyriales</taxon>
        <taxon>Herpotrichiellaceae</taxon>
        <taxon>Exophiala</taxon>
    </lineage>
</organism>
<keyword evidence="2" id="KW-0472">Membrane</keyword>
<reference evidence="3" key="1">
    <citation type="submission" date="2023-01" db="EMBL/GenBank/DDBJ databases">
        <title>Exophiala dermititidis isolated from Cystic Fibrosis Patient.</title>
        <authorList>
            <person name="Kurbessoian T."/>
            <person name="Crocker A."/>
            <person name="Murante D."/>
            <person name="Hogan D.A."/>
            <person name="Stajich J.E."/>
        </authorList>
    </citation>
    <scope>NUCLEOTIDE SEQUENCE</scope>
    <source>
        <strain evidence="3">Ex8</strain>
    </source>
</reference>